<protein>
    <recommendedName>
        <fullName evidence="4">BZIP domain-containing protein</fullName>
    </recommendedName>
</protein>
<dbReference type="EnsemblProtists" id="Phyra83757">
    <property type="protein sequence ID" value="Phyra83757"/>
    <property type="gene ID" value="Phyra83757"/>
</dbReference>
<feature type="region of interest" description="Disordered" evidence="1">
    <location>
        <begin position="1"/>
        <end position="27"/>
    </location>
</feature>
<accession>H3H0Q7</accession>
<dbReference type="OMA" id="AVGINDM"/>
<dbReference type="InParanoid" id="H3H0Q7"/>
<dbReference type="VEuPathDB" id="FungiDB:KRP22_2738"/>
<evidence type="ECO:0008006" key="4">
    <source>
        <dbReference type="Google" id="ProtNLM"/>
    </source>
</evidence>
<dbReference type="eggNOG" id="ENOG502RCP6">
    <property type="taxonomic scope" value="Eukaryota"/>
</dbReference>
<reference evidence="2" key="2">
    <citation type="submission" date="2015-06" db="UniProtKB">
        <authorList>
            <consortium name="EnsemblProtists"/>
        </authorList>
    </citation>
    <scope>IDENTIFICATION</scope>
    <source>
        <strain evidence="2">Pr102</strain>
    </source>
</reference>
<proteinExistence type="predicted"/>
<dbReference type="AlphaFoldDB" id="H3H0Q7"/>
<dbReference type="VEuPathDB" id="FungiDB:KRP23_4010"/>
<feature type="compositionally biased region" description="Polar residues" evidence="1">
    <location>
        <begin position="1"/>
        <end position="15"/>
    </location>
</feature>
<sequence length="289" mass="33292">MAPTCADQQASNTEMEQPKKKPKRIRVKTERRRLQCRANQARYRQKQLTNNKTLEHTVQALRANIPVLELQRNRLQYGGNQDIWNVVVEYFHNFRFGALMTLPETLEGRAHKSINEIKYRENAETKRQLAFLRSSMTENVMLGERSGVETLMKQWLLYSLSFQNLYFRLERVERTNDQFVSVTAVLNVTVSEETLRGIFPHLLNRDAFEDEVGMAKAASLRSRMIGQRLLLPCSLCFEWDASICRVVRLETTVNFVKPLTNVLGNLSDVAMVLEGARITRDGAVGIRAD</sequence>
<keyword evidence="3" id="KW-1185">Reference proteome</keyword>
<dbReference type="EMBL" id="DS566092">
    <property type="status" value="NOT_ANNOTATED_CDS"/>
    <property type="molecule type" value="Genomic_DNA"/>
</dbReference>
<reference evidence="3" key="1">
    <citation type="journal article" date="2006" name="Science">
        <title>Phytophthora genome sequences uncover evolutionary origins and mechanisms of pathogenesis.</title>
        <authorList>
            <person name="Tyler B.M."/>
            <person name="Tripathy S."/>
            <person name="Zhang X."/>
            <person name="Dehal P."/>
            <person name="Jiang R.H."/>
            <person name="Aerts A."/>
            <person name="Arredondo F.D."/>
            <person name="Baxter L."/>
            <person name="Bensasson D."/>
            <person name="Beynon J.L."/>
            <person name="Chapman J."/>
            <person name="Damasceno C.M."/>
            <person name="Dorrance A.E."/>
            <person name="Dou D."/>
            <person name="Dickerman A.W."/>
            <person name="Dubchak I.L."/>
            <person name="Garbelotto M."/>
            <person name="Gijzen M."/>
            <person name="Gordon S.G."/>
            <person name="Govers F."/>
            <person name="Grunwald N.J."/>
            <person name="Huang W."/>
            <person name="Ivors K.L."/>
            <person name="Jones R.W."/>
            <person name="Kamoun S."/>
            <person name="Krampis K."/>
            <person name="Lamour K.H."/>
            <person name="Lee M.K."/>
            <person name="McDonald W.H."/>
            <person name="Medina M."/>
            <person name="Meijer H.J."/>
            <person name="Nordberg E.K."/>
            <person name="Maclean D.J."/>
            <person name="Ospina-Giraldo M.D."/>
            <person name="Morris P.F."/>
            <person name="Phuntumart V."/>
            <person name="Putnam N.H."/>
            <person name="Rash S."/>
            <person name="Rose J.K."/>
            <person name="Sakihama Y."/>
            <person name="Salamov A.A."/>
            <person name="Savidor A."/>
            <person name="Scheuring C.F."/>
            <person name="Smith B.M."/>
            <person name="Sobral B.W."/>
            <person name="Terry A."/>
            <person name="Torto-Alalibo T.A."/>
            <person name="Win J."/>
            <person name="Xu Z."/>
            <person name="Zhang H."/>
            <person name="Grigoriev I.V."/>
            <person name="Rokhsar D.S."/>
            <person name="Boore J.L."/>
        </authorList>
    </citation>
    <scope>NUCLEOTIDE SEQUENCE [LARGE SCALE GENOMIC DNA]</scope>
    <source>
        <strain evidence="3">Pr102</strain>
    </source>
</reference>
<evidence type="ECO:0000313" key="3">
    <source>
        <dbReference type="Proteomes" id="UP000005238"/>
    </source>
</evidence>
<evidence type="ECO:0000256" key="1">
    <source>
        <dbReference type="SAM" id="MobiDB-lite"/>
    </source>
</evidence>
<dbReference type="HOGENOM" id="CLU_051444_1_0_1"/>
<evidence type="ECO:0000313" key="2">
    <source>
        <dbReference type="EnsemblProtists" id="Phyra83757"/>
    </source>
</evidence>
<dbReference type="Proteomes" id="UP000005238">
    <property type="component" value="Unassembled WGS sequence"/>
</dbReference>
<organism evidence="2 3">
    <name type="scientific">Phytophthora ramorum</name>
    <name type="common">Sudden oak death agent</name>
    <dbReference type="NCBI Taxonomy" id="164328"/>
    <lineage>
        <taxon>Eukaryota</taxon>
        <taxon>Sar</taxon>
        <taxon>Stramenopiles</taxon>
        <taxon>Oomycota</taxon>
        <taxon>Peronosporomycetes</taxon>
        <taxon>Peronosporales</taxon>
        <taxon>Peronosporaceae</taxon>
        <taxon>Phytophthora</taxon>
    </lineage>
</organism>
<name>H3H0Q7_PHYRM</name>